<evidence type="ECO:0000256" key="1">
    <source>
        <dbReference type="ARBA" id="ARBA00022801"/>
    </source>
</evidence>
<feature type="domain" description="CN hydrolase" evidence="2">
    <location>
        <begin position="1"/>
        <end position="246"/>
    </location>
</feature>
<dbReference type="EC" id="3.5.1.100" evidence="3"/>
<dbReference type="eggNOG" id="COG0388">
    <property type="taxonomic scope" value="Bacteria"/>
</dbReference>
<dbReference type="GeneID" id="78506647"/>
<dbReference type="PANTHER" id="PTHR23088:SF30">
    <property type="entry name" value="OMEGA-AMIDASE NIT2"/>
    <property type="match status" value="1"/>
</dbReference>
<organism evidence="3 4">
    <name type="scientific">Megamonas hypermegale</name>
    <dbReference type="NCBI Taxonomy" id="158847"/>
    <lineage>
        <taxon>Bacteria</taxon>
        <taxon>Bacillati</taxon>
        <taxon>Bacillota</taxon>
        <taxon>Negativicutes</taxon>
        <taxon>Selenomonadales</taxon>
        <taxon>Selenomonadaceae</taxon>
        <taxon>Megamonas</taxon>
    </lineage>
</organism>
<gene>
    <name evidence="3" type="primary">ramA</name>
    <name evidence="3" type="ORF">SAMEA4364220_00617</name>
</gene>
<dbReference type="InterPro" id="IPR003010">
    <property type="entry name" value="C-N_Hydrolase"/>
</dbReference>
<evidence type="ECO:0000313" key="3">
    <source>
        <dbReference type="EMBL" id="SNU96627.1"/>
    </source>
</evidence>
<dbReference type="PROSITE" id="PS50263">
    <property type="entry name" value="CN_HYDROLASE"/>
    <property type="match status" value="1"/>
</dbReference>
<evidence type="ECO:0000259" key="2">
    <source>
        <dbReference type="PROSITE" id="PS50263"/>
    </source>
</evidence>
<dbReference type="AlphaFoldDB" id="A0A239TG28"/>
<dbReference type="Proteomes" id="UP000215383">
    <property type="component" value="Chromosome 1"/>
</dbReference>
<dbReference type="GO" id="GO:0006541">
    <property type="term" value="P:glutamine metabolic process"/>
    <property type="evidence" value="ECO:0007669"/>
    <property type="project" value="TreeGrafter"/>
</dbReference>
<accession>A0A239TG28</accession>
<proteinExistence type="predicted"/>
<dbReference type="Pfam" id="PF00795">
    <property type="entry name" value="CN_hydrolase"/>
    <property type="match status" value="1"/>
</dbReference>
<dbReference type="PANTHER" id="PTHR23088">
    <property type="entry name" value="NITRILASE-RELATED"/>
    <property type="match status" value="1"/>
</dbReference>
<dbReference type="GO" id="GO:0006107">
    <property type="term" value="P:oxaloacetate metabolic process"/>
    <property type="evidence" value="ECO:0007669"/>
    <property type="project" value="TreeGrafter"/>
</dbReference>
<dbReference type="InterPro" id="IPR036526">
    <property type="entry name" value="C-N_Hydrolase_sf"/>
</dbReference>
<dbReference type="CDD" id="cd07572">
    <property type="entry name" value="nit"/>
    <property type="match status" value="1"/>
</dbReference>
<dbReference type="GO" id="GO:0006528">
    <property type="term" value="P:asparagine metabolic process"/>
    <property type="evidence" value="ECO:0007669"/>
    <property type="project" value="TreeGrafter"/>
</dbReference>
<protein>
    <submittedName>
        <fullName evidence="3">(R)-stereoselective amidase</fullName>
        <ecNumber evidence="3">3.5.1.100</ecNumber>
    </submittedName>
</protein>
<dbReference type="EMBL" id="LT906446">
    <property type="protein sequence ID" value="SNU96627.1"/>
    <property type="molecule type" value="Genomic_DNA"/>
</dbReference>
<dbReference type="Gene3D" id="3.60.110.10">
    <property type="entry name" value="Carbon-nitrogen hydrolase"/>
    <property type="match status" value="1"/>
</dbReference>
<keyword evidence="1 3" id="KW-0378">Hydrolase</keyword>
<dbReference type="RefSeq" id="WP_027889661.1">
    <property type="nucleotide sequence ID" value="NZ_LT906446.1"/>
</dbReference>
<evidence type="ECO:0000313" key="4">
    <source>
        <dbReference type="Proteomes" id="UP000215383"/>
    </source>
</evidence>
<dbReference type="InterPro" id="IPR045254">
    <property type="entry name" value="Nit1/2_C-N_Hydrolase"/>
</dbReference>
<dbReference type="GO" id="GO:0050152">
    <property type="term" value="F:omega-amidase activity"/>
    <property type="evidence" value="ECO:0007669"/>
    <property type="project" value="TreeGrafter"/>
</dbReference>
<reference evidence="3 4" key="1">
    <citation type="submission" date="2017-06" db="EMBL/GenBank/DDBJ databases">
        <authorList>
            <consortium name="Pathogen Informatics"/>
        </authorList>
    </citation>
    <scope>NUCLEOTIDE SEQUENCE [LARGE SCALE GENOMIC DNA]</scope>
    <source>
        <strain evidence="3 4">NCTC10570</strain>
    </source>
</reference>
<sequence length="273" mass="31525">MKLLQLQTKVFADKTETLNYIEKFIKNTITPEVDFIALPEMFSCPYENKFFPLYAETYRDTTYKFCQNIAEKYHVYLSAGSIPVINAHGNIFNMAYVFDDNGNEITHYAKMHLFDIDIANGQYFKESDTLTAGDEIAVFDTKWGKMGICICYDFRFPELSRLMVDKGAKVIFVPAAFNMTTGPLHWNLMFQSRAVDNQVFTIGTAPAYNKEASYHSWGHSIVVSPWGKILNELDLTENHQITDINLNEVNAVREQLPLLKHRRLDIYNLKEIK</sequence>
<name>A0A239TG28_9FIRM</name>
<keyword evidence="4" id="KW-1185">Reference proteome</keyword>
<dbReference type="SUPFAM" id="SSF56317">
    <property type="entry name" value="Carbon-nitrogen hydrolase"/>
    <property type="match status" value="1"/>
</dbReference>